<evidence type="ECO:0008006" key="3">
    <source>
        <dbReference type="Google" id="ProtNLM"/>
    </source>
</evidence>
<proteinExistence type="predicted"/>
<sequence>MSFVLGTISGTLAAGGVYYGFSNLISRRTEMHRADLHHISRRLLEVPVDIGAPPAASDRIVHHPFTSLMKEQWNAAIGSAFSGARELEQELSRWGNALISRGFPGDKRE</sequence>
<dbReference type="EMBL" id="KV722390">
    <property type="protein sequence ID" value="OCH91192.1"/>
    <property type="molecule type" value="Genomic_DNA"/>
</dbReference>
<accession>A0A8E2B2U4</accession>
<reference evidence="1 2" key="1">
    <citation type="submission" date="2016-07" db="EMBL/GenBank/DDBJ databases">
        <title>Draft genome of the white-rot fungus Obba rivulosa 3A-2.</title>
        <authorList>
            <consortium name="DOE Joint Genome Institute"/>
            <person name="Miettinen O."/>
            <person name="Riley R."/>
            <person name="Acob R."/>
            <person name="Barry K."/>
            <person name="Cullen D."/>
            <person name="De Vries R."/>
            <person name="Hainaut M."/>
            <person name="Hatakka A."/>
            <person name="Henrissat B."/>
            <person name="Hilden K."/>
            <person name="Kuo R."/>
            <person name="Labutti K."/>
            <person name="Lipzen A."/>
            <person name="Makela M.R."/>
            <person name="Sandor L."/>
            <person name="Spatafora J.W."/>
            <person name="Grigoriev I.V."/>
            <person name="Hibbett D.S."/>
        </authorList>
    </citation>
    <scope>NUCLEOTIDE SEQUENCE [LARGE SCALE GENOMIC DNA]</scope>
    <source>
        <strain evidence="1 2">3A-2</strain>
    </source>
</reference>
<dbReference type="OrthoDB" id="3351225at2759"/>
<keyword evidence="2" id="KW-1185">Reference proteome</keyword>
<protein>
    <recommendedName>
        <fullName evidence="3">MICOS complex subunit MIC12</fullName>
    </recommendedName>
</protein>
<organism evidence="1 2">
    <name type="scientific">Obba rivulosa</name>
    <dbReference type="NCBI Taxonomy" id="1052685"/>
    <lineage>
        <taxon>Eukaryota</taxon>
        <taxon>Fungi</taxon>
        <taxon>Dikarya</taxon>
        <taxon>Basidiomycota</taxon>
        <taxon>Agaricomycotina</taxon>
        <taxon>Agaricomycetes</taxon>
        <taxon>Polyporales</taxon>
        <taxon>Gelatoporiaceae</taxon>
        <taxon>Obba</taxon>
    </lineage>
</organism>
<dbReference type="AlphaFoldDB" id="A0A8E2B2U4"/>
<gene>
    <name evidence="1" type="ORF">OBBRIDRAFT_792595</name>
</gene>
<evidence type="ECO:0000313" key="2">
    <source>
        <dbReference type="Proteomes" id="UP000250043"/>
    </source>
</evidence>
<dbReference type="Proteomes" id="UP000250043">
    <property type="component" value="Unassembled WGS sequence"/>
</dbReference>
<name>A0A8E2B2U4_9APHY</name>
<evidence type="ECO:0000313" key="1">
    <source>
        <dbReference type="EMBL" id="OCH91192.1"/>
    </source>
</evidence>